<evidence type="ECO:0000313" key="3">
    <source>
        <dbReference type="Proteomes" id="UP000673447"/>
    </source>
</evidence>
<organism evidence="2 3">
    <name type="scientific">Pseudoxanthomonas helianthi</name>
    <dbReference type="NCBI Taxonomy" id="1453541"/>
    <lineage>
        <taxon>Bacteria</taxon>
        <taxon>Pseudomonadati</taxon>
        <taxon>Pseudomonadota</taxon>
        <taxon>Gammaproteobacteria</taxon>
        <taxon>Lysobacterales</taxon>
        <taxon>Lysobacteraceae</taxon>
        <taxon>Pseudoxanthomonas</taxon>
    </lineage>
</organism>
<feature type="transmembrane region" description="Helical" evidence="1">
    <location>
        <begin position="81"/>
        <end position="102"/>
    </location>
</feature>
<dbReference type="InterPro" id="IPR021279">
    <property type="entry name" value="DUF2721"/>
</dbReference>
<dbReference type="Proteomes" id="UP000673447">
    <property type="component" value="Unassembled WGS sequence"/>
</dbReference>
<keyword evidence="1" id="KW-1133">Transmembrane helix</keyword>
<dbReference type="AlphaFoldDB" id="A0A940X4I5"/>
<reference evidence="2" key="2">
    <citation type="submission" date="2021-03" db="EMBL/GenBank/DDBJ databases">
        <authorList>
            <person name="Cao W."/>
        </authorList>
    </citation>
    <scope>NUCLEOTIDE SEQUENCE</scope>
    <source>
        <strain evidence="2">110414</strain>
    </source>
</reference>
<keyword evidence="3" id="KW-1185">Reference proteome</keyword>
<gene>
    <name evidence="2" type="ORF">J5837_13315</name>
</gene>
<keyword evidence="1" id="KW-0812">Transmembrane</keyword>
<comment type="caution">
    <text evidence="2">The sequence shown here is derived from an EMBL/GenBank/DDBJ whole genome shotgun (WGS) entry which is preliminary data.</text>
</comment>
<evidence type="ECO:0000256" key="1">
    <source>
        <dbReference type="SAM" id="Phobius"/>
    </source>
</evidence>
<name>A0A940X4I5_9GAMM</name>
<dbReference type="EMBL" id="JAGKTC010000003">
    <property type="protein sequence ID" value="MBP3985385.1"/>
    <property type="molecule type" value="Genomic_DNA"/>
</dbReference>
<accession>A0A940X4I5</accession>
<keyword evidence="1" id="KW-0472">Membrane</keyword>
<feature type="transmembrane region" description="Helical" evidence="1">
    <location>
        <begin position="108"/>
        <end position="128"/>
    </location>
</feature>
<dbReference type="RefSeq" id="WP_210537251.1">
    <property type="nucleotide sequence ID" value="NZ_JAGKTC010000003.1"/>
</dbReference>
<reference evidence="2" key="1">
    <citation type="journal article" date="2016" name="Int. J. Syst. Evol. Microbiol.">
        <title>Pseudoxanthomonas helianthi sp. nov., isolated from roots of Jerusalem artichoke (Helianthus tuberosus).</title>
        <authorList>
            <person name="Kittiwongwattana C."/>
            <person name="Thawai C."/>
        </authorList>
    </citation>
    <scope>NUCLEOTIDE SEQUENCE</scope>
    <source>
        <strain evidence="2">110414</strain>
    </source>
</reference>
<dbReference type="Pfam" id="PF11026">
    <property type="entry name" value="DUF2721"/>
    <property type="match status" value="1"/>
</dbReference>
<proteinExistence type="predicted"/>
<feature type="transmembrane region" description="Helical" evidence="1">
    <location>
        <begin position="6"/>
        <end position="29"/>
    </location>
</feature>
<evidence type="ECO:0000313" key="2">
    <source>
        <dbReference type="EMBL" id="MBP3985385.1"/>
    </source>
</evidence>
<sequence>MPADASHYSILTAMLAPAFFLTATASLILSANNRLARVVDRLRTLIREIEQPHDAEYLAALEQSISVQRKRSMRIMQAGRLLYGAISCFVATSLFVAVDAFLQYRLDVLPTVSAVLGVLCLFGASLLLSRESALAVAAVNEEMDQAHARARRKRGQL</sequence>
<protein>
    <submittedName>
        <fullName evidence="2">DUF2721 domain-containing protein</fullName>
    </submittedName>
</protein>